<reference evidence="1 2" key="1">
    <citation type="journal article" date="2016" name="BMC Genomics">
        <title>Comparative genomic and transcriptomic analyses of the Fuzhuan brick tea-fermentation fungus Aspergillus cristatus.</title>
        <authorList>
            <person name="Ge Y."/>
            <person name="Wang Y."/>
            <person name="Liu Y."/>
            <person name="Tan Y."/>
            <person name="Ren X."/>
            <person name="Zhang X."/>
            <person name="Hyde K.D."/>
            <person name="Liu Y."/>
            <person name="Liu Z."/>
        </authorList>
    </citation>
    <scope>NUCLEOTIDE SEQUENCE [LARGE SCALE GENOMIC DNA]</scope>
    <source>
        <strain evidence="1 2">GZAAS20.1005</strain>
    </source>
</reference>
<protein>
    <submittedName>
        <fullName evidence="1">Uncharacterized protein</fullName>
    </submittedName>
</protein>
<gene>
    <name evidence="1" type="ORF">SI65_00427</name>
</gene>
<dbReference type="Proteomes" id="UP000094569">
    <property type="component" value="Unassembled WGS sequence"/>
</dbReference>
<comment type="caution">
    <text evidence="1">The sequence shown here is derived from an EMBL/GenBank/DDBJ whole genome shotgun (WGS) entry which is preliminary data.</text>
</comment>
<name>A0A1E3BPI6_ASPCR</name>
<dbReference type="VEuPathDB" id="FungiDB:SI65_00427"/>
<keyword evidence="2" id="KW-1185">Reference proteome</keyword>
<accession>A0A1E3BPI6</accession>
<sequence length="103" mass="11923">MIKPSSNTGTWQDWTEYLEKTKEPRILAKVCLSERRPFPDKALLASLGEAHENIADMCWLETKLDEAGRNYQLAQIVRWHIFWAQADDWRLEIAGSQMVSALC</sequence>
<evidence type="ECO:0000313" key="2">
    <source>
        <dbReference type="Proteomes" id="UP000094569"/>
    </source>
</evidence>
<organism evidence="1 2">
    <name type="scientific">Aspergillus cristatus</name>
    <name type="common">Chinese Fuzhuan brick tea-fermentation fungus</name>
    <name type="synonym">Eurotium cristatum</name>
    <dbReference type="NCBI Taxonomy" id="573508"/>
    <lineage>
        <taxon>Eukaryota</taxon>
        <taxon>Fungi</taxon>
        <taxon>Dikarya</taxon>
        <taxon>Ascomycota</taxon>
        <taxon>Pezizomycotina</taxon>
        <taxon>Eurotiomycetes</taxon>
        <taxon>Eurotiomycetidae</taxon>
        <taxon>Eurotiales</taxon>
        <taxon>Aspergillaceae</taxon>
        <taxon>Aspergillus</taxon>
        <taxon>Aspergillus subgen. Aspergillus</taxon>
    </lineage>
</organism>
<dbReference type="EMBL" id="JXNT01000001">
    <property type="protein sequence ID" value="ODM22838.1"/>
    <property type="molecule type" value="Genomic_DNA"/>
</dbReference>
<proteinExistence type="predicted"/>
<evidence type="ECO:0000313" key="1">
    <source>
        <dbReference type="EMBL" id="ODM22838.1"/>
    </source>
</evidence>
<dbReference type="AlphaFoldDB" id="A0A1E3BPI6"/>
<dbReference type="OrthoDB" id="10523288at2759"/>